<dbReference type="Pfam" id="PF20057">
    <property type="entry name" value="DUF6456"/>
    <property type="match status" value="1"/>
</dbReference>
<dbReference type="Proteomes" id="UP001441944">
    <property type="component" value="Unassembled WGS sequence"/>
</dbReference>
<dbReference type="InterPro" id="IPR045599">
    <property type="entry name" value="DUF6456"/>
</dbReference>
<comment type="caution">
    <text evidence="2">The sequence shown here is derived from an EMBL/GenBank/DDBJ whole genome shotgun (WGS) entry which is preliminary data.</text>
</comment>
<feature type="domain" description="DUF6456" evidence="1">
    <location>
        <begin position="190"/>
        <end position="325"/>
    </location>
</feature>
<protein>
    <submittedName>
        <fullName evidence="2">DUF6456 domain-containing protein</fullName>
    </submittedName>
</protein>
<sequence length="340" mass="37498">MQRYLDHTEGGCSIRQLARELKCHPSTVLRQIRRVENRRDDPLIDCALGELAAAHFDRLAAPKFQHFADSATLRTAALEVLARLCQSGAILAVADGMEKAVVVREGDSAMSKLAVEQGLAGNMALLGWISCTRPGRLRRYHITPMGRTVYSRLMADRENRARANLEQGFSETQHRFLPGRGDRPKERRTRYGLGETPLDMLARLQDKSGEPFLPRELVDAGKRLREDFELAQVGDHLAQSRAYFAASEGCGRSKPPKRSAASKAAKKRAAAAMAAMGSGLNDIALRCCCHLEGLEAAERHLGWSARSGKIVLRIALAQLKAFYDETDERLGDSHGNQLIG</sequence>
<dbReference type="EMBL" id="BAABWU010000009">
    <property type="protein sequence ID" value="GAA6197107.1"/>
    <property type="molecule type" value="Genomic_DNA"/>
</dbReference>
<evidence type="ECO:0000313" key="2">
    <source>
        <dbReference type="EMBL" id="GAA6197107.1"/>
    </source>
</evidence>
<evidence type="ECO:0000259" key="1">
    <source>
        <dbReference type="Pfam" id="PF20057"/>
    </source>
</evidence>
<dbReference type="RefSeq" id="WP_435368851.1">
    <property type="nucleotide sequence ID" value="NZ_BAABWU010000009.1"/>
</dbReference>
<reference evidence="2 3" key="1">
    <citation type="submission" date="2024-04" db="EMBL/GenBank/DDBJ databases">
        <title>Draft genome sequence of Pseudophaeobacter arcticus NBRC 116598.</title>
        <authorList>
            <person name="Miyakawa T."/>
            <person name="Kusuya Y."/>
            <person name="Miura T."/>
        </authorList>
    </citation>
    <scope>NUCLEOTIDE SEQUENCE [LARGE SCALE GENOMIC DNA]</scope>
    <source>
        <strain evidence="2 3">SU-CL00105</strain>
    </source>
</reference>
<accession>A0ABQ0AMK4</accession>
<keyword evidence="3" id="KW-1185">Reference proteome</keyword>
<name>A0ABQ0AMK4_9RHOB</name>
<organism evidence="2 3">
    <name type="scientific">Pseudophaeobacter arcticus</name>
    <dbReference type="NCBI Taxonomy" id="385492"/>
    <lineage>
        <taxon>Bacteria</taxon>
        <taxon>Pseudomonadati</taxon>
        <taxon>Pseudomonadota</taxon>
        <taxon>Alphaproteobacteria</taxon>
        <taxon>Rhodobacterales</taxon>
        <taxon>Paracoccaceae</taxon>
        <taxon>Pseudophaeobacter</taxon>
    </lineage>
</organism>
<gene>
    <name evidence="2" type="ORF">NBRC116598_25510</name>
</gene>
<proteinExistence type="predicted"/>
<evidence type="ECO:0000313" key="3">
    <source>
        <dbReference type="Proteomes" id="UP001441944"/>
    </source>
</evidence>